<keyword evidence="2 5" id="KW-0812">Transmembrane</keyword>
<comment type="caution">
    <text evidence="6">The sequence shown here is derived from an EMBL/GenBank/DDBJ whole genome shotgun (WGS) entry which is preliminary data.</text>
</comment>
<organism evidence="6 7">
    <name type="scientific">Chytriomyces confervae</name>
    <dbReference type="NCBI Taxonomy" id="246404"/>
    <lineage>
        <taxon>Eukaryota</taxon>
        <taxon>Fungi</taxon>
        <taxon>Fungi incertae sedis</taxon>
        <taxon>Chytridiomycota</taxon>
        <taxon>Chytridiomycota incertae sedis</taxon>
        <taxon>Chytridiomycetes</taxon>
        <taxon>Chytridiales</taxon>
        <taxon>Chytriomycetaceae</taxon>
        <taxon>Chytriomyces</taxon>
    </lineage>
</organism>
<feature type="transmembrane region" description="Helical" evidence="5">
    <location>
        <begin position="195"/>
        <end position="214"/>
    </location>
</feature>
<dbReference type="PANTHER" id="PTHR23291">
    <property type="entry name" value="BAX INHIBITOR-RELATED"/>
    <property type="match status" value="1"/>
</dbReference>
<evidence type="ECO:0000256" key="4">
    <source>
        <dbReference type="ARBA" id="ARBA00023136"/>
    </source>
</evidence>
<reference evidence="6 7" key="1">
    <citation type="journal article" date="2019" name="Sci. Rep.">
        <title>Comparative genomics of chytrid fungi reveal insights into the obligate biotrophic and pathogenic lifestyle of Synchytrium endobioticum.</title>
        <authorList>
            <person name="van de Vossenberg B.T.L.H."/>
            <person name="Warris S."/>
            <person name="Nguyen H.D.T."/>
            <person name="van Gent-Pelzer M.P.E."/>
            <person name="Joly D.L."/>
            <person name="van de Geest H.C."/>
            <person name="Bonants P.J.M."/>
            <person name="Smith D.S."/>
            <person name="Levesque C.A."/>
            <person name="van der Lee T.A.J."/>
        </authorList>
    </citation>
    <scope>NUCLEOTIDE SEQUENCE [LARGE SCALE GENOMIC DNA]</scope>
    <source>
        <strain evidence="6 7">CBS 675.73</strain>
    </source>
</reference>
<dbReference type="EMBL" id="QEAP01000853">
    <property type="protein sequence ID" value="TPX55409.1"/>
    <property type="molecule type" value="Genomic_DNA"/>
</dbReference>
<dbReference type="Pfam" id="PF01027">
    <property type="entry name" value="Bax1-I"/>
    <property type="match status" value="1"/>
</dbReference>
<evidence type="ECO:0000313" key="7">
    <source>
        <dbReference type="Proteomes" id="UP000320333"/>
    </source>
</evidence>
<feature type="transmembrane region" description="Helical" evidence="5">
    <location>
        <begin position="169"/>
        <end position="189"/>
    </location>
</feature>
<name>A0A507DUI2_9FUNG</name>
<gene>
    <name evidence="6" type="ORF">CcCBS67573_g09478</name>
</gene>
<accession>A0A507DUI2</accession>
<comment type="subcellular location">
    <subcellularLocation>
        <location evidence="1">Membrane</location>
        <topology evidence="1">Multi-pass membrane protein</topology>
    </subcellularLocation>
</comment>
<dbReference type="GO" id="GO:0016020">
    <property type="term" value="C:membrane"/>
    <property type="evidence" value="ECO:0007669"/>
    <property type="project" value="UniProtKB-SubCell"/>
</dbReference>
<evidence type="ECO:0000256" key="2">
    <source>
        <dbReference type="ARBA" id="ARBA00022692"/>
    </source>
</evidence>
<feature type="transmembrane region" description="Helical" evidence="5">
    <location>
        <begin position="113"/>
        <end position="133"/>
    </location>
</feature>
<dbReference type="Proteomes" id="UP000320333">
    <property type="component" value="Unassembled WGS sequence"/>
</dbReference>
<evidence type="ECO:0000256" key="5">
    <source>
        <dbReference type="RuleBase" id="RU004379"/>
    </source>
</evidence>
<proteinExistence type="inferred from homology"/>
<protein>
    <submittedName>
        <fullName evidence="6">Uncharacterized protein</fullName>
    </submittedName>
</protein>
<evidence type="ECO:0000256" key="1">
    <source>
        <dbReference type="ARBA" id="ARBA00004141"/>
    </source>
</evidence>
<keyword evidence="7" id="KW-1185">Reference proteome</keyword>
<keyword evidence="4 5" id="KW-0472">Membrane</keyword>
<evidence type="ECO:0000256" key="3">
    <source>
        <dbReference type="ARBA" id="ARBA00022989"/>
    </source>
</evidence>
<feature type="transmembrane region" description="Helical" evidence="5">
    <location>
        <begin position="84"/>
        <end position="104"/>
    </location>
</feature>
<dbReference type="InterPro" id="IPR006214">
    <property type="entry name" value="Bax_inhibitor_1-related"/>
</dbReference>
<sequence>MSSAYTPILTEEAAPPPAYGAADAERAPLINGEKPFLSECEAHVKLNFMRKVYSILAAQFGLTTIVSALFMYNQDIKHVVQANPWAMFVSSFGGLALLVALIFYRSKEPANRYLLAAFTLVESYSIGVVCTFYESEVVLQAVILTFAVFIGLTLFTLNSRMSFEGMGPFLFGSLWILIFASFLQIFFPFSRVTDLIIAVFSAIIFCGYIVYDTYMIFTRMTVDDYIMASVELYLDVINLFLAILRILGGNGRDD</sequence>
<feature type="transmembrane region" description="Helical" evidence="5">
    <location>
        <begin position="226"/>
        <end position="247"/>
    </location>
</feature>
<dbReference type="AlphaFoldDB" id="A0A507DUI2"/>
<comment type="similarity">
    <text evidence="5">Belongs to the BI1 family.</text>
</comment>
<feature type="transmembrane region" description="Helical" evidence="5">
    <location>
        <begin position="52"/>
        <end position="72"/>
    </location>
</feature>
<dbReference type="OrthoDB" id="7933078at2759"/>
<dbReference type="PANTHER" id="PTHR23291:SF50">
    <property type="entry name" value="PROTEIN LIFEGUARD 4"/>
    <property type="match status" value="1"/>
</dbReference>
<keyword evidence="3 5" id="KW-1133">Transmembrane helix</keyword>
<feature type="transmembrane region" description="Helical" evidence="5">
    <location>
        <begin position="139"/>
        <end position="157"/>
    </location>
</feature>
<evidence type="ECO:0000313" key="6">
    <source>
        <dbReference type="EMBL" id="TPX55409.1"/>
    </source>
</evidence>